<comment type="similarity">
    <text evidence="2 7">Belongs to the dihydrofolate reductase family.</text>
</comment>
<dbReference type="PROSITE" id="PS00075">
    <property type="entry name" value="DHFR_1"/>
    <property type="match status" value="1"/>
</dbReference>
<keyword evidence="5" id="KW-0521">NADP</keyword>
<dbReference type="CDD" id="cd00209">
    <property type="entry name" value="DHFR"/>
    <property type="match status" value="1"/>
</dbReference>
<accession>U3GW69</accession>
<dbReference type="PRINTS" id="PR00070">
    <property type="entry name" value="DHFR"/>
</dbReference>
<dbReference type="Gene3D" id="3.40.430.10">
    <property type="entry name" value="Dihydrofolate Reductase, subunit A"/>
    <property type="match status" value="1"/>
</dbReference>
<keyword evidence="6" id="KW-0560">Oxidoreductase</keyword>
<name>U3GW69_9CORY</name>
<dbReference type="EMBL" id="CP006365">
    <property type="protein sequence ID" value="AGU14698.1"/>
    <property type="molecule type" value="Genomic_DNA"/>
</dbReference>
<keyword evidence="10" id="KW-1185">Reference proteome</keyword>
<dbReference type="InterPro" id="IPR017925">
    <property type="entry name" value="DHFR_CS"/>
</dbReference>
<proteinExistence type="inferred from homology"/>
<dbReference type="PANTHER" id="PTHR48069:SF3">
    <property type="entry name" value="DIHYDROFOLATE REDUCTASE"/>
    <property type="match status" value="1"/>
</dbReference>
<dbReference type="GO" id="GO:0006730">
    <property type="term" value="P:one-carbon metabolic process"/>
    <property type="evidence" value="ECO:0007669"/>
    <property type="project" value="UniProtKB-KW"/>
</dbReference>
<dbReference type="PATRIC" id="fig|1348662.3.peg.530"/>
<dbReference type="HOGENOM" id="CLU_043966_5_0_11"/>
<reference evidence="9 10" key="1">
    <citation type="journal article" date="2013" name="Genome Announc.">
        <title>Whole-Genome Sequence of the Clinical Strain Corynebacterium argentoratense DSM 44202, Isolated from a Human Throat Specimen.</title>
        <authorList>
            <person name="Bomholt C."/>
            <person name="Glaub A."/>
            <person name="Gravermann K."/>
            <person name="Albersmeier A."/>
            <person name="Brinkrolf K."/>
            <person name="Ruckert C."/>
            <person name="Tauch A."/>
        </authorList>
    </citation>
    <scope>NUCLEOTIDE SEQUENCE [LARGE SCALE GENOMIC DNA]</scope>
    <source>
        <strain evidence="9">DSM 44202</strain>
    </source>
</reference>
<evidence type="ECO:0000313" key="9">
    <source>
        <dbReference type="EMBL" id="AGU14698.1"/>
    </source>
</evidence>
<dbReference type="GO" id="GO:0004146">
    <property type="term" value="F:dihydrofolate reductase activity"/>
    <property type="evidence" value="ECO:0007669"/>
    <property type="project" value="UniProtKB-EC"/>
</dbReference>
<dbReference type="PANTHER" id="PTHR48069">
    <property type="entry name" value="DIHYDROFOLATE REDUCTASE"/>
    <property type="match status" value="1"/>
</dbReference>
<dbReference type="Proteomes" id="UP000016943">
    <property type="component" value="Chromosome"/>
</dbReference>
<dbReference type="InterPro" id="IPR024072">
    <property type="entry name" value="DHFR-like_dom_sf"/>
</dbReference>
<dbReference type="RefSeq" id="WP_020975846.1">
    <property type="nucleotide sequence ID" value="NC_022198.1"/>
</dbReference>
<dbReference type="GO" id="GO:0050661">
    <property type="term" value="F:NADP binding"/>
    <property type="evidence" value="ECO:0007669"/>
    <property type="project" value="InterPro"/>
</dbReference>
<evidence type="ECO:0000256" key="1">
    <source>
        <dbReference type="ARBA" id="ARBA00004903"/>
    </source>
</evidence>
<dbReference type="KEGG" id="caz:CARG_02715"/>
<evidence type="ECO:0000256" key="2">
    <source>
        <dbReference type="ARBA" id="ARBA00009539"/>
    </source>
</evidence>
<evidence type="ECO:0000256" key="4">
    <source>
        <dbReference type="ARBA" id="ARBA00022563"/>
    </source>
</evidence>
<dbReference type="GO" id="GO:0046654">
    <property type="term" value="P:tetrahydrofolate biosynthetic process"/>
    <property type="evidence" value="ECO:0007669"/>
    <property type="project" value="UniProtKB-UniPathway"/>
</dbReference>
<organism evidence="9 10">
    <name type="scientific">Corynebacterium argentoratense DSM 44202</name>
    <dbReference type="NCBI Taxonomy" id="1348662"/>
    <lineage>
        <taxon>Bacteria</taxon>
        <taxon>Bacillati</taxon>
        <taxon>Actinomycetota</taxon>
        <taxon>Actinomycetes</taxon>
        <taxon>Mycobacteriales</taxon>
        <taxon>Corynebacteriaceae</taxon>
        <taxon>Corynebacterium</taxon>
    </lineage>
</organism>
<dbReference type="GeneID" id="78249372"/>
<evidence type="ECO:0000256" key="3">
    <source>
        <dbReference type="ARBA" id="ARBA00012856"/>
    </source>
</evidence>
<dbReference type="EC" id="1.5.1.3" evidence="3"/>
<sequence>MQPQLRAIWAQSIDGVIGDGREMPWHVPEDLAHFKSTTLGCPVVMGRGTWESLPERFRPLPGRPNYVLSSRESGRWSEGSTVFSSVDAALDHAAQSAAGGQQDGPVLWVIGGGKLYSSTLDQAQEVVVTSIDVDLSALGADCSSLVHAPDVRQDFSLVEASDWRQSARGRLTAAFLRGIGVDEAHSEVPLRLRFERWARS</sequence>
<dbReference type="UniPathway" id="UPA00077">
    <property type="reaction ID" value="UER00158"/>
</dbReference>
<dbReference type="InterPro" id="IPR012259">
    <property type="entry name" value="DHFR"/>
</dbReference>
<dbReference type="GO" id="GO:0046452">
    <property type="term" value="P:dihydrofolate metabolic process"/>
    <property type="evidence" value="ECO:0007669"/>
    <property type="project" value="TreeGrafter"/>
</dbReference>
<evidence type="ECO:0000256" key="6">
    <source>
        <dbReference type="ARBA" id="ARBA00023002"/>
    </source>
</evidence>
<dbReference type="eggNOG" id="COG0262">
    <property type="taxonomic scope" value="Bacteria"/>
</dbReference>
<comment type="pathway">
    <text evidence="1">Cofactor biosynthesis; tetrahydrofolate biosynthesis; 5,6,7,8-tetrahydrofolate from 7,8-dihydrofolate: step 1/1.</text>
</comment>
<evidence type="ECO:0000259" key="8">
    <source>
        <dbReference type="PROSITE" id="PS51330"/>
    </source>
</evidence>
<protein>
    <recommendedName>
        <fullName evidence="3">dihydrofolate reductase</fullName>
        <ecNumber evidence="3">1.5.1.3</ecNumber>
    </recommendedName>
</protein>
<evidence type="ECO:0000256" key="7">
    <source>
        <dbReference type="RuleBase" id="RU004474"/>
    </source>
</evidence>
<feature type="domain" description="DHFR" evidence="8">
    <location>
        <begin position="4"/>
        <end position="199"/>
    </location>
</feature>
<dbReference type="GO" id="GO:0046655">
    <property type="term" value="P:folic acid metabolic process"/>
    <property type="evidence" value="ECO:0007669"/>
    <property type="project" value="TreeGrafter"/>
</dbReference>
<evidence type="ECO:0000256" key="5">
    <source>
        <dbReference type="ARBA" id="ARBA00022857"/>
    </source>
</evidence>
<keyword evidence="4" id="KW-0554">One-carbon metabolism</keyword>
<dbReference type="InterPro" id="IPR001796">
    <property type="entry name" value="DHFR_dom"/>
</dbReference>
<dbReference type="AlphaFoldDB" id="U3GW69"/>
<evidence type="ECO:0000313" key="10">
    <source>
        <dbReference type="Proteomes" id="UP000016943"/>
    </source>
</evidence>
<dbReference type="Pfam" id="PF00186">
    <property type="entry name" value="DHFR_1"/>
    <property type="match status" value="1"/>
</dbReference>
<gene>
    <name evidence="9" type="ORF">CARG_02715</name>
</gene>
<dbReference type="GO" id="GO:0005829">
    <property type="term" value="C:cytosol"/>
    <property type="evidence" value="ECO:0007669"/>
    <property type="project" value="TreeGrafter"/>
</dbReference>
<dbReference type="STRING" id="1348662.CARG_02715"/>
<dbReference type="PROSITE" id="PS51330">
    <property type="entry name" value="DHFR_2"/>
    <property type="match status" value="1"/>
</dbReference>
<dbReference type="SUPFAM" id="SSF53597">
    <property type="entry name" value="Dihydrofolate reductase-like"/>
    <property type="match status" value="1"/>
</dbReference>